<sequence length="215" mass="24657">MTDASDFPAGAVLQQHIESKVEPLGFFSMKLSATENKYSTFESELLSIYLSVKHFRYMLKGREVVIYTNHKPLVFAFTRKHDNSTTRQIRYLELISQFTTNILYAAGRDNVVADTFSRISQINLLNLNDFSGLAEDQFSDPELQSLMDSGPVWNSDPCTLLHPKNHFIVMCPPALYVRMARNPFVDKFSIKFIIYRILVAKLHKRPLQPDSCGRT</sequence>
<evidence type="ECO:0000313" key="8">
    <source>
        <dbReference type="EMBL" id="GBM83303.1"/>
    </source>
</evidence>
<dbReference type="OrthoDB" id="2139606at2759"/>
<dbReference type="SUPFAM" id="SSF56672">
    <property type="entry name" value="DNA/RNA polymerases"/>
    <property type="match status" value="1"/>
</dbReference>
<keyword evidence="5" id="KW-0378">Hydrolase</keyword>
<dbReference type="AlphaFoldDB" id="A0A4Y2IZG8"/>
<evidence type="ECO:0000256" key="5">
    <source>
        <dbReference type="ARBA" id="ARBA00022801"/>
    </source>
</evidence>
<evidence type="ECO:0000256" key="6">
    <source>
        <dbReference type="ARBA" id="ARBA00022918"/>
    </source>
</evidence>
<keyword evidence="3" id="KW-0540">Nuclease</keyword>
<keyword evidence="1" id="KW-0808">Transferase</keyword>
<evidence type="ECO:0000259" key="7">
    <source>
        <dbReference type="Pfam" id="PF17917"/>
    </source>
</evidence>
<name>A0A4Y2IZG8_ARAVE</name>
<dbReference type="PANTHER" id="PTHR37984:SF5">
    <property type="entry name" value="PROTEIN NYNRIN-LIKE"/>
    <property type="match status" value="1"/>
</dbReference>
<evidence type="ECO:0000256" key="3">
    <source>
        <dbReference type="ARBA" id="ARBA00022722"/>
    </source>
</evidence>
<dbReference type="InterPro" id="IPR041373">
    <property type="entry name" value="RT_RNaseH"/>
</dbReference>
<evidence type="ECO:0000256" key="1">
    <source>
        <dbReference type="ARBA" id="ARBA00022679"/>
    </source>
</evidence>
<evidence type="ECO:0000256" key="4">
    <source>
        <dbReference type="ARBA" id="ARBA00022759"/>
    </source>
</evidence>
<keyword evidence="9" id="KW-1185">Reference proteome</keyword>
<feature type="domain" description="Reverse transcriptase RNase H-like" evidence="7">
    <location>
        <begin position="2"/>
        <end position="98"/>
    </location>
</feature>
<organism evidence="8 9">
    <name type="scientific">Araneus ventricosus</name>
    <name type="common">Orbweaver spider</name>
    <name type="synonym">Epeira ventricosa</name>
    <dbReference type="NCBI Taxonomy" id="182803"/>
    <lineage>
        <taxon>Eukaryota</taxon>
        <taxon>Metazoa</taxon>
        <taxon>Ecdysozoa</taxon>
        <taxon>Arthropoda</taxon>
        <taxon>Chelicerata</taxon>
        <taxon>Arachnida</taxon>
        <taxon>Araneae</taxon>
        <taxon>Araneomorphae</taxon>
        <taxon>Entelegynae</taxon>
        <taxon>Araneoidea</taxon>
        <taxon>Araneidae</taxon>
        <taxon>Araneus</taxon>
    </lineage>
</organism>
<dbReference type="PANTHER" id="PTHR37984">
    <property type="entry name" value="PROTEIN CBG26694"/>
    <property type="match status" value="1"/>
</dbReference>
<dbReference type="Proteomes" id="UP000499080">
    <property type="component" value="Unassembled WGS sequence"/>
</dbReference>
<gene>
    <name evidence="8" type="primary">pol_4021</name>
    <name evidence="8" type="ORF">AVEN_261141_1</name>
</gene>
<keyword evidence="6" id="KW-0695">RNA-directed DNA polymerase</keyword>
<proteinExistence type="predicted"/>
<dbReference type="GO" id="GO:0003964">
    <property type="term" value="F:RNA-directed DNA polymerase activity"/>
    <property type="evidence" value="ECO:0007669"/>
    <property type="project" value="UniProtKB-KW"/>
</dbReference>
<dbReference type="InterPro" id="IPR050951">
    <property type="entry name" value="Retrovirus_Pol_polyprotein"/>
</dbReference>
<accession>A0A4Y2IZG8</accession>
<dbReference type="InterPro" id="IPR043502">
    <property type="entry name" value="DNA/RNA_pol_sf"/>
</dbReference>
<dbReference type="Pfam" id="PF17917">
    <property type="entry name" value="RT_RNaseH"/>
    <property type="match status" value="1"/>
</dbReference>
<dbReference type="CDD" id="cd09274">
    <property type="entry name" value="RNase_HI_RT_Ty3"/>
    <property type="match status" value="1"/>
</dbReference>
<dbReference type="GO" id="GO:0016787">
    <property type="term" value="F:hydrolase activity"/>
    <property type="evidence" value="ECO:0007669"/>
    <property type="project" value="UniProtKB-KW"/>
</dbReference>
<keyword evidence="4" id="KW-0255">Endonuclease</keyword>
<evidence type="ECO:0000256" key="2">
    <source>
        <dbReference type="ARBA" id="ARBA00022695"/>
    </source>
</evidence>
<protein>
    <submittedName>
        <fullName evidence="8">Retrovirus-related Pol polyprotein from transposon opus</fullName>
    </submittedName>
</protein>
<reference evidence="8 9" key="1">
    <citation type="journal article" date="2019" name="Sci. Rep.">
        <title>Orb-weaving spider Araneus ventricosus genome elucidates the spidroin gene catalogue.</title>
        <authorList>
            <person name="Kono N."/>
            <person name="Nakamura H."/>
            <person name="Ohtoshi R."/>
            <person name="Moran D.A.P."/>
            <person name="Shinohara A."/>
            <person name="Yoshida Y."/>
            <person name="Fujiwara M."/>
            <person name="Mori M."/>
            <person name="Tomita M."/>
            <person name="Arakawa K."/>
        </authorList>
    </citation>
    <scope>NUCLEOTIDE SEQUENCE [LARGE SCALE GENOMIC DNA]</scope>
</reference>
<comment type="caution">
    <text evidence="8">The sequence shown here is derived from an EMBL/GenBank/DDBJ whole genome shotgun (WGS) entry which is preliminary data.</text>
</comment>
<evidence type="ECO:0000313" key="9">
    <source>
        <dbReference type="Proteomes" id="UP000499080"/>
    </source>
</evidence>
<dbReference type="EMBL" id="BGPR01003068">
    <property type="protein sequence ID" value="GBM83303.1"/>
    <property type="molecule type" value="Genomic_DNA"/>
</dbReference>
<dbReference type="Gene3D" id="3.10.20.370">
    <property type="match status" value="1"/>
</dbReference>
<keyword evidence="2" id="KW-0548">Nucleotidyltransferase</keyword>
<dbReference type="GO" id="GO:0004519">
    <property type="term" value="F:endonuclease activity"/>
    <property type="evidence" value="ECO:0007669"/>
    <property type="project" value="UniProtKB-KW"/>
</dbReference>